<dbReference type="InterPro" id="IPR029048">
    <property type="entry name" value="HSP70_C_sf"/>
</dbReference>
<dbReference type="Gene3D" id="1.20.1270.10">
    <property type="match status" value="1"/>
</dbReference>
<name>A0A6A1WDW2_9ROSI</name>
<keyword evidence="3" id="KW-1185">Reference proteome</keyword>
<keyword evidence="2" id="KW-0346">Stress response</keyword>
<sequence>MQTEIGKTRATTRGNRKGRKPQGSEGKQNGEEKEKGKKRAEGKKQRSLIRQKGGVKETTEGGGVKDALTKNEDAIQQTIRSLDRNQVAKADEFEEKMKELEGIYHTFIAKFYKVAGDDKS</sequence>
<reference evidence="2 3" key="1">
    <citation type="journal article" date="2019" name="Plant Biotechnol. J.">
        <title>The red bayberry genome and genetic basis of sex determination.</title>
        <authorList>
            <person name="Jia H.M."/>
            <person name="Jia H.J."/>
            <person name="Cai Q.L."/>
            <person name="Wang Y."/>
            <person name="Zhao H.B."/>
            <person name="Yang W.F."/>
            <person name="Wang G.Y."/>
            <person name="Li Y.H."/>
            <person name="Zhan D.L."/>
            <person name="Shen Y.T."/>
            <person name="Niu Q.F."/>
            <person name="Chang L."/>
            <person name="Qiu J."/>
            <person name="Zhao L."/>
            <person name="Xie H.B."/>
            <person name="Fu W.Y."/>
            <person name="Jin J."/>
            <person name="Li X.W."/>
            <person name="Jiao Y."/>
            <person name="Zhou C.C."/>
            <person name="Tu T."/>
            <person name="Chai C.Y."/>
            <person name="Gao J.L."/>
            <person name="Fan L.J."/>
            <person name="van de Weg E."/>
            <person name="Wang J.Y."/>
            <person name="Gao Z.S."/>
        </authorList>
    </citation>
    <scope>NUCLEOTIDE SEQUENCE [LARGE SCALE GENOMIC DNA]</scope>
    <source>
        <tissue evidence="2">Leaves</tissue>
    </source>
</reference>
<organism evidence="2 3">
    <name type="scientific">Morella rubra</name>
    <name type="common">Chinese bayberry</name>
    <dbReference type="NCBI Taxonomy" id="262757"/>
    <lineage>
        <taxon>Eukaryota</taxon>
        <taxon>Viridiplantae</taxon>
        <taxon>Streptophyta</taxon>
        <taxon>Embryophyta</taxon>
        <taxon>Tracheophyta</taxon>
        <taxon>Spermatophyta</taxon>
        <taxon>Magnoliopsida</taxon>
        <taxon>eudicotyledons</taxon>
        <taxon>Gunneridae</taxon>
        <taxon>Pentapetalae</taxon>
        <taxon>rosids</taxon>
        <taxon>fabids</taxon>
        <taxon>Fagales</taxon>
        <taxon>Myricaceae</taxon>
        <taxon>Morella</taxon>
    </lineage>
</organism>
<evidence type="ECO:0000313" key="3">
    <source>
        <dbReference type="Proteomes" id="UP000516437"/>
    </source>
</evidence>
<dbReference type="Proteomes" id="UP000516437">
    <property type="component" value="Chromosome 2"/>
</dbReference>
<dbReference type="OrthoDB" id="3789372at2759"/>
<feature type="region of interest" description="Disordered" evidence="1">
    <location>
        <begin position="1"/>
        <end position="71"/>
    </location>
</feature>
<feature type="compositionally biased region" description="Polar residues" evidence="1">
    <location>
        <begin position="1"/>
        <end position="13"/>
    </location>
</feature>
<accession>A0A6A1WDW2</accession>
<dbReference type="EMBL" id="RXIC02000020">
    <property type="protein sequence ID" value="KAB1223371.1"/>
    <property type="molecule type" value="Genomic_DNA"/>
</dbReference>
<evidence type="ECO:0000256" key="1">
    <source>
        <dbReference type="SAM" id="MobiDB-lite"/>
    </source>
</evidence>
<protein>
    <submittedName>
        <fullName evidence="2">Heat shock cognate 70 kDa protein 2</fullName>
    </submittedName>
</protein>
<dbReference type="AlphaFoldDB" id="A0A6A1WDW2"/>
<feature type="compositionally biased region" description="Basic residues" evidence="1">
    <location>
        <begin position="36"/>
        <end position="49"/>
    </location>
</feature>
<comment type="caution">
    <text evidence="2">The sequence shown here is derived from an EMBL/GenBank/DDBJ whole genome shotgun (WGS) entry which is preliminary data.</text>
</comment>
<gene>
    <name evidence="2" type="ORF">CJ030_MR2G028713</name>
</gene>
<evidence type="ECO:0000313" key="2">
    <source>
        <dbReference type="EMBL" id="KAB1223371.1"/>
    </source>
</evidence>
<proteinExistence type="predicted"/>
<dbReference type="SUPFAM" id="SSF100934">
    <property type="entry name" value="Heat shock protein 70kD (HSP70), C-terminal subdomain"/>
    <property type="match status" value="1"/>
</dbReference>